<comment type="caution">
    <text evidence="1">The sequence shown here is derived from an EMBL/GenBank/DDBJ whole genome shotgun (WGS) entry which is preliminary data.</text>
</comment>
<dbReference type="AlphaFoldDB" id="A0A6S7JZR2"/>
<dbReference type="EMBL" id="CACRXK020008564">
    <property type="protein sequence ID" value="CAB4015068.1"/>
    <property type="molecule type" value="Genomic_DNA"/>
</dbReference>
<dbReference type="FunFam" id="3.90.215.10:FF:000001">
    <property type="entry name" value="Tenascin isoform 1"/>
    <property type="match status" value="1"/>
</dbReference>
<keyword evidence="2" id="KW-1185">Reference proteome</keyword>
<dbReference type="InterPro" id="IPR014716">
    <property type="entry name" value="Fibrinogen_a/b/g_C_1"/>
</dbReference>
<dbReference type="PANTHER" id="PTHR19143">
    <property type="entry name" value="FIBRINOGEN/TENASCIN/ANGIOPOEITIN"/>
    <property type="match status" value="1"/>
</dbReference>
<gene>
    <name evidence="1" type="ORF">PACLA_8A014237</name>
</gene>
<reference evidence="1" key="1">
    <citation type="submission" date="2020-04" db="EMBL/GenBank/DDBJ databases">
        <authorList>
            <person name="Alioto T."/>
            <person name="Alioto T."/>
            <person name="Gomez Garrido J."/>
        </authorList>
    </citation>
    <scope>NUCLEOTIDE SEQUENCE</scope>
    <source>
        <strain evidence="1">A484AB</strain>
    </source>
</reference>
<accession>A0A6S7JZR2</accession>
<dbReference type="GO" id="GO:0005615">
    <property type="term" value="C:extracellular space"/>
    <property type="evidence" value="ECO:0007669"/>
    <property type="project" value="TreeGrafter"/>
</dbReference>
<evidence type="ECO:0000313" key="1">
    <source>
        <dbReference type="EMBL" id="CAB4015068.1"/>
    </source>
</evidence>
<dbReference type="Gene3D" id="3.90.215.10">
    <property type="entry name" value="Gamma Fibrinogen, chain A, domain 1"/>
    <property type="match status" value="1"/>
</dbReference>
<organism evidence="1 2">
    <name type="scientific">Paramuricea clavata</name>
    <name type="common">Red gorgonian</name>
    <name type="synonym">Violescent sea-whip</name>
    <dbReference type="NCBI Taxonomy" id="317549"/>
    <lineage>
        <taxon>Eukaryota</taxon>
        <taxon>Metazoa</taxon>
        <taxon>Cnidaria</taxon>
        <taxon>Anthozoa</taxon>
        <taxon>Octocorallia</taxon>
        <taxon>Malacalcyonacea</taxon>
        <taxon>Plexauridae</taxon>
        <taxon>Paramuricea</taxon>
    </lineage>
</organism>
<dbReference type="InterPro" id="IPR020837">
    <property type="entry name" value="Fibrinogen_CS"/>
</dbReference>
<protein>
    <submittedName>
        <fullName evidence="1">Uncharacterized protein</fullName>
    </submittedName>
</protein>
<dbReference type="OrthoDB" id="7735550at2759"/>
<dbReference type="NCBIfam" id="NF040941">
    <property type="entry name" value="GGGWT_bact"/>
    <property type="match status" value="1"/>
</dbReference>
<dbReference type="PROSITE" id="PS00514">
    <property type="entry name" value="FIBRINOGEN_C_1"/>
    <property type="match status" value="1"/>
</dbReference>
<name>A0A6S7JZR2_PARCT</name>
<dbReference type="PROSITE" id="PS51406">
    <property type="entry name" value="FIBRINOGEN_C_2"/>
    <property type="match status" value="1"/>
</dbReference>
<dbReference type="InterPro" id="IPR002181">
    <property type="entry name" value="Fibrinogen_a/b/g_C_dom"/>
</dbReference>
<dbReference type="Proteomes" id="UP001152795">
    <property type="component" value="Unassembled WGS sequence"/>
</dbReference>
<evidence type="ECO:0000313" key="2">
    <source>
        <dbReference type="Proteomes" id="UP001152795"/>
    </source>
</evidence>
<proteinExistence type="predicted"/>
<sequence length="334" mass="37417">MDEIGIILGKVVGGSIQCLESSEENSKFLTMRIISPTCELKPPVKDVIQNIEEQVQNLTTNAEIRELRQYLKDEIAKVQNTVEEILHILLNKTRKGECFMNGSILNPKTTSKSTYTSIQIEGKDCADLFEKGINASGVYKIDPDGLGSFNVFCDMTTSGGGWTVFQHRLDGSVDFYRGWQDYKQGFGNLDGEFWLGLDKIHRLTTAVSVAALRIDMEDTSGNKQYALYDSFAVADEQQKYKLSVGSFVGTAGDSFTYQNGMAFATKDADTTGNCAKTFKGAWWYRGCHYSNLNGLYHHGAHKTFADGINWVTWKGYHYSLKSTSMKIRRRPFGL</sequence>
<dbReference type="CDD" id="cd00087">
    <property type="entry name" value="FReD"/>
    <property type="match status" value="1"/>
</dbReference>
<dbReference type="InterPro" id="IPR050373">
    <property type="entry name" value="Fibrinogen_C-term_domain"/>
</dbReference>
<dbReference type="SUPFAM" id="SSF56496">
    <property type="entry name" value="Fibrinogen C-terminal domain-like"/>
    <property type="match status" value="1"/>
</dbReference>
<dbReference type="SMART" id="SM00186">
    <property type="entry name" value="FBG"/>
    <property type="match status" value="1"/>
</dbReference>
<dbReference type="Pfam" id="PF00147">
    <property type="entry name" value="Fibrinogen_C"/>
    <property type="match status" value="1"/>
</dbReference>
<dbReference type="InterPro" id="IPR036056">
    <property type="entry name" value="Fibrinogen-like_C"/>
</dbReference>